<name>A0A409W382_9AGAR</name>
<evidence type="ECO:0000256" key="2">
    <source>
        <dbReference type="ARBA" id="ARBA00007441"/>
    </source>
</evidence>
<dbReference type="InterPro" id="IPR004839">
    <property type="entry name" value="Aminotransferase_I/II_large"/>
</dbReference>
<keyword evidence="8" id="KW-1185">Reference proteome</keyword>
<dbReference type="Proteomes" id="UP000284706">
    <property type="component" value="Unassembled WGS sequence"/>
</dbReference>
<dbReference type="InterPro" id="IPR015421">
    <property type="entry name" value="PyrdxlP-dep_Trfase_major"/>
</dbReference>
<dbReference type="Pfam" id="PF00155">
    <property type="entry name" value="Aminotran_1_2"/>
    <property type="match status" value="1"/>
</dbReference>
<dbReference type="PANTHER" id="PTHR42790">
    <property type="entry name" value="AMINOTRANSFERASE"/>
    <property type="match status" value="1"/>
</dbReference>
<evidence type="ECO:0000256" key="1">
    <source>
        <dbReference type="ARBA" id="ARBA00001933"/>
    </source>
</evidence>
<dbReference type="GO" id="GO:0008483">
    <property type="term" value="F:transaminase activity"/>
    <property type="evidence" value="ECO:0007669"/>
    <property type="project" value="UniProtKB-KW"/>
</dbReference>
<reference evidence="7 8" key="1">
    <citation type="journal article" date="2018" name="Evol. Lett.">
        <title>Horizontal gene cluster transfer increased hallucinogenic mushroom diversity.</title>
        <authorList>
            <person name="Reynolds H.T."/>
            <person name="Vijayakumar V."/>
            <person name="Gluck-Thaler E."/>
            <person name="Korotkin H.B."/>
            <person name="Matheny P.B."/>
            <person name="Slot J.C."/>
        </authorList>
    </citation>
    <scope>NUCLEOTIDE SEQUENCE [LARGE SCALE GENOMIC DNA]</scope>
    <source>
        <strain evidence="7 8">SRW20</strain>
    </source>
</reference>
<feature type="domain" description="Aminotransferase class I/classII large" evidence="6">
    <location>
        <begin position="119"/>
        <end position="455"/>
    </location>
</feature>
<evidence type="ECO:0000256" key="4">
    <source>
        <dbReference type="ARBA" id="ARBA00022679"/>
    </source>
</evidence>
<dbReference type="InterPro" id="IPR050859">
    <property type="entry name" value="Class-I_PLP-dep_aminotransf"/>
</dbReference>
<gene>
    <name evidence="7" type="ORF">CVT26_014510</name>
</gene>
<evidence type="ECO:0000259" key="6">
    <source>
        <dbReference type="Pfam" id="PF00155"/>
    </source>
</evidence>
<protein>
    <recommendedName>
        <fullName evidence="6">Aminotransferase class I/classII large domain-containing protein</fullName>
    </recommendedName>
</protein>
<comment type="cofactor">
    <cofactor evidence="1">
        <name>pyridoxal 5'-phosphate</name>
        <dbReference type="ChEBI" id="CHEBI:597326"/>
    </cofactor>
</comment>
<comment type="caution">
    <text evidence="7">The sequence shown here is derived from an EMBL/GenBank/DDBJ whole genome shotgun (WGS) entry which is preliminary data.</text>
</comment>
<evidence type="ECO:0000256" key="3">
    <source>
        <dbReference type="ARBA" id="ARBA00022576"/>
    </source>
</evidence>
<dbReference type="PANTHER" id="PTHR42790:SF19">
    <property type="entry name" value="KYNURENINE_ALPHA-AMINOADIPATE AMINOTRANSFERASE, MITOCHONDRIAL"/>
    <property type="match status" value="1"/>
</dbReference>
<dbReference type="InParanoid" id="A0A409W382"/>
<dbReference type="GO" id="GO:0030170">
    <property type="term" value="F:pyridoxal phosphate binding"/>
    <property type="evidence" value="ECO:0007669"/>
    <property type="project" value="InterPro"/>
</dbReference>
<organism evidence="7 8">
    <name type="scientific">Gymnopilus dilepis</name>
    <dbReference type="NCBI Taxonomy" id="231916"/>
    <lineage>
        <taxon>Eukaryota</taxon>
        <taxon>Fungi</taxon>
        <taxon>Dikarya</taxon>
        <taxon>Basidiomycota</taxon>
        <taxon>Agaricomycotina</taxon>
        <taxon>Agaricomycetes</taxon>
        <taxon>Agaricomycetidae</taxon>
        <taxon>Agaricales</taxon>
        <taxon>Agaricineae</taxon>
        <taxon>Hymenogastraceae</taxon>
        <taxon>Gymnopilus</taxon>
    </lineage>
</organism>
<keyword evidence="3" id="KW-0032">Aminotransferase</keyword>
<sequence length="471" mass="52002">MSDTNGTAIGHDTAVSRVYHAMMHDPATQSGMISQVKPLPEAYYTSFLSDLAKERRPSPIRSLFPLEKVPGVISLLAGKPNASTFPFTSLSFGARSPTNPSEETTLSLSEDELAQGLQYGDTAGLAPLLDWLFGLQEVNHGRKRNEGWKISVGSGSQDLIYKAVAAMVNPGDPVLVESPVYAGVIPMFHSLHCNQIEVETDARGIRSSSLRSILEQWPEGKPKPKVLYTVPYGCNPTGMTATLERRKEVLQLAREHNFIILEDDPYFFLYYGKALRYPSYFALERENGEVGRVLRFDSLSKVLSAGIRIGFASGPEALLKAIDQHTSSLTQAIVFKLLDSWGYDGFRSHTERVSQFYAEKRDIFERAMKKHLTGLAEWSTPEAGMFFWFKLLLSEDNAEDQGGDSEAVIKTKAFEKGVLALPGTVFLPNGRKTAYVRASFSLTPEHDVDLALQRIKDAVLDARTARAGGAN</sequence>
<dbReference type="SUPFAM" id="SSF53383">
    <property type="entry name" value="PLP-dependent transferases"/>
    <property type="match status" value="1"/>
</dbReference>
<evidence type="ECO:0000256" key="5">
    <source>
        <dbReference type="ARBA" id="ARBA00022898"/>
    </source>
</evidence>
<keyword evidence="4" id="KW-0808">Transferase</keyword>
<accession>A0A409W382</accession>
<proteinExistence type="inferred from homology"/>
<keyword evidence="5" id="KW-0663">Pyridoxal phosphate</keyword>
<evidence type="ECO:0000313" key="7">
    <source>
        <dbReference type="EMBL" id="PPQ72994.1"/>
    </source>
</evidence>
<evidence type="ECO:0000313" key="8">
    <source>
        <dbReference type="Proteomes" id="UP000284706"/>
    </source>
</evidence>
<dbReference type="STRING" id="231916.A0A409W382"/>
<dbReference type="CDD" id="cd00609">
    <property type="entry name" value="AAT_like"/>
    <property type="match status" value="1"/>
</dbReference>
<comment type="similarity">
    <text evidence="2">Belongs to the class-I pyridoxal-phosphate-dependent aminotransferase family.</text>
</comment>
<dbReference type="InterPro" id="IPR015424">
    <property type="entry name" value="PyrdxlP-dep_Trfase"/>
</dbReference>
<dbReference type="Gene3D" id="3.40.640.10">
    <property type="entry name" value="Type I PLP-dependent aspartate aminotransferase-like (Major domain)"/>
    <property type="match status" value="1"/>
</dbReference>
<dbReference type="GO" id="GO:1901605">
    <property type="term" value="P:alpha-amino acid metabolic process"/>
    <property type="evidence" value="ECO:0007669"/>
    <property type="project" value="TreeGrafter"/>
</dbReference>
<dbReference type="OrthoDB" id="691673at2759"/>
<dbReference type="EMBL" id="NHYE01005429">
    <property type="protein sequence ID" value="PPQ72994.1"/>
    <property type="molecule type" value="Genomic_DNA"/>
</dbReference>
<dbReference type="AlphaFoldDB" id="A0A409W382"/>